<dbReference type="GO" id="GO:0003676">
    <property type="term" value="F:nucleic acid binding"/>
    <property type="evidence" value="ECO:0007669"/>
    <property type="project" value="InterPro"/>
</dbReference>
<comment type="caution">
    <text evidence="2">The sequence shown here is derived from an EMBL/GenBank/DDBJ whole genome shotgun (WGS) entry which is preliminary data.</text>
</comment>
<evidence type="ECO:0000313" key="3">
    <source>
        <dbReference type="Proteomes" id="UP001154420"/>
    </source>
</evidence>
<evidence type="ECO:0000259" key="1">
    <source>
        <dbReference type="Pfam" id="PF13482"/>
    </source>
</evidence>
<dbReference type="AlphaFoldDB" id="A0A9X5BE05"/>
<dbReference type="Gene3D" id="3.30.420.10">
    <property type="entry name" value="Ribonuclease H-like superfamily/Ribonuclease H"/>
    <property type="match status" value="1"/>
</dbReference>
<dbReference type="SUPFAM" id="SSF53098">
    <property type="entry name" value="Ribonuclease H-like"/>
    <property type="match status" value="1"/>
</dbReference>
<dbReference type="PANTHER" id="PTHR38462:SF1">
    <property type="entry name" value="YPRB RIBONUCLEASE H-LIKE DOMAIN-CONTAINING PROTEIN"/>
    <property type="match status" value="1"/>
</dbReference>
<dbReference type="InterPro" id="IPR012337">
    <property type="entry name" value="RNaseH-like_sf"/>
</dbReference>
<accession>A0A9X5BE05</accession>
<feature type="domain" description="YprB ribonuclease H-like" evidence="1">
    <location>
        <begin position="27"/>
        <end position="191"/>
    </location>
</feature>
<dbReference type="OrthoDB" id="9790530at2"/>
<dbReference type="InterPro" id="IPR036397">
    <property type="entry name" value="RNaseH_sf"/>
</dbReference>
<protein>
    <recommendedName>
        <fullName evidence="1">YprB ribonuclease H-like domain-containing protein</fullName>
    </recommendedName>
</protein>
<dbReference type="PANTHER" id="PTHR38462">
    <property type="entry name" value="EXONUCLEASE-LIKE PROTEIN"/>
    <property type="match status" value="1"/>
</dbReference>
<dbReference type="EMBL" id="QZDT01000005">
    <property type="protein sequence ID" value="NBJ91967.1"/>
    <property type="molecule type" value="Genomic_DNA"/>
</dbReference>
<dbReference type="RefSeq" id="WP_160559045.1">
    <property type="nucleotide sequence ID" value="NZ_QZDT01000005.1"/>
</dbReference>
<gene>
    <name evidence="2" type="ORF">D5281_05020</name>
</gene>
<name>A0A9X5BE05_9FIRM</name>
<evidence type="ECO:0000313" key="2">
    <source>
        <dbReference type="EMBL" id="NBJ91967.1"/>
    </source>
</evidence>
<sequence length="367" mass="43118">MKTEEIILGNFSLKYPLELLTPLEQILFLDIETTGFLSSSSAVYLIGCAFYAEHNWIVRQWFAQTPDEECELIKSFLSFASKYTYLVHYNGNTFDLPFLMHKAEKYDIPCNFGNMAGLDIYRRIAPYKNFLKLPDCKLKTVEQFLGIKREDTYSGGELVQVYREFTFSHDYNLYRTLLFHNSDDLKGMLEILPILSYYDLFNSSLKARKVQANYYNDIHGVPRKELVLQLVFASPLPVPIAFMGKGCHFKGEGYEGILIVPIYEEELKYFYANYKDYYYLPTEDMALHKSISSFVDRDYRQQATASNCYTRKLSSYLPQWKVLVEPFFKREYKSKDLFFELTDDIKKNRQLFSDYASHILNIMALQE</sequence>
<dbReference type="Proteomes" id="UP001154420">
    <property type="component" value="Unassembled WGS sequence"/>
</dbReference>
<organism evidence="2 3">
    <name type="scientific">Parablautia muri</name>
    <dbReference type="NCBI Taxonomy" id="2320879"/>
    <lineage>
        <taxon>Bacteria</taxon>
        <taxon>Bacillati</taxon>
        <taxon>Bacillota</taxon>
        <taxon>Clostridia</taxon>
        <taxon>Lachnospirales</taxon>
        <taxon>Lachnospiraceae</taxon>
        <taxon>Parablautia</taxon>
    </lineage>
</organism>
<keyword evidence="3" id="KW-1185">Reference proteome</keyword>
<dbReference type="InterPro" id="IPR038720">
    <property type="entry name" value="YprB_RNase_H-like_dom"/>
</dbReference>
<dbReference type="Pfam" id="PF13482">
    <property type="entry name" value="RNase_H_2"/>
    <property type="match status" value="1"/>
</dbReference>
<proteinExistence type="predicted"/>
<reference evidence="2" key="1">
    <citation type="submission" date="2018-09" db="EMBL/GenBank/DDBJ databases">
        <title>Murine metabolic-syndrome-specific gut microbial biobank.</title>
        <authorList>
            <person name="Liu C."/>
        </authorList>
    </citation>
    <scope>NUCLEOTIDE SEQUENCE</scope>
    <source>
        <strain evidence="2">D42-62</strain>
    </source>
</reference>